<protein>
    <submittedName>
        <fullName evidence="9">Sodium:alanine symporter family protein</fullName>
    </submittedName>
</protein>
<feature type="transmembrane region" description="Helical" evidence="8">
    <location>
        <begin position="414"/>
        <end position="434"/>
    </location>
</feature>
<evidence type="ECO:0000256" key="3">
    <source>
        <dbReference type="ARBA" id="ARBA00022448"/>
    </source>
</evidence>
<keyword evidence="10" id="KW-1185">Reference proteome</keyword>
<evidence type="ECO:0000256" key="7">
    <source>
        <dbReference type="ARBA" id="ARBA00023136"/>
    </source>
</evidence>
<dbReference type="PRINTS" id="PR00175">
    <property type="entry name" value="NAALASMPORT"/>
</dbReference>
<dbReference type="Proteomes" id="UP001082899">
    <property type="component" value="Unassembled WGS sequence"/>
</dbReference>
<keyword evidence="8" id="KW-0769">Symport</keyword>
<dbReference type="EMBL" id="JAPMXC010000002">
    <property type="protein sequence ID" value="MCY0388121.1"/>
    <property type="molecule type" value="Genomic_DNA"/>
</dbReference>
<evidence type="ECO:0000256" key="8">
    <source>
        <dbReference type="RuleBase" id="RU363064"/>
    </source>
</evidence>
<keyword evidence="5 8" id="KW-0812">Transmembrane</keyword>
<dbReference type="PANTHER" id="PTHR30330">
    <property type="entry name" value="AGSS FAMILY TRANSPORTER, SODIUM-ALANINE"/>
    <property type="match status" value="1"/>
</dbReference>
<evidence type="ECO:0000313" key="9">
    <source>
        <dbReference type="EMBL" id="MCY0388121.1"/>
    </source>
</evidence>
<feature type="transmembrane region" description="Helical" evidence="8">
    <location>
        <begin position="383"/>
        <end position="408"/>
    </location>
</feature>
<comment type="caution">
    <text evidence="9">The sequence shown here is derived from an EMBL/GenBank/DDBJ whole genome shotgun (WGS) entry which is preliminary data.</text>
</comment>
<evidence type="ECO:0000256" key="5">
    <source>
        <dbReference type="ARBA" id="ARBA00022692"/>
    </source>
</evidence>
<dbReference type="Gene3D" id="1.20.1740.10">
    <property type="entry name" value="Amino acid/polyamine transporter I"/>
    <property type="match status" value="1"/>
</dbReference>
<feature type="transmembrane region" description="Helical" evidence="8">
    <location>
        <begin position="209"/>
        <end position="231"/>
    </location>
</feature>
<reference evidence="9" key="1">
    <citation type="submission" date="2022-11" db="EMBL/GenBank/DDBJ databases">
        <title>Robbsia betulipollinis sp. nov., isolated from pollen of birch (Betula pendula).</title>
        <authorList>
            <person name="Shi H."/>
            <person name="Ambika Manirajan B."/>
            <person name="Ratering S."/>
            <person name="Geissler-Plaum R."/>
            <person name="Schnell S."/>
        </authorList>
    </citation>
    <scope>NUCLEOTIDE SEQUENCE</scope>
    <source>
        <strain evidence="9">Bb-Pol-6</strain>
    </source>
</reference>
<evidence type="ECO:0000256" key="6">
    <source>
        <dbReference type="ARBA" id="ARBA00022989"/>
    </source>
</evidence>
<comment type="subcellular location">
    <subcellularLocation>
        <location evidence="8">Cell inner membrane</location>
        <topology evidence="8">Multi-pass membrane protein</topology>
    </subcellularLocation>
    <subcellularLocation>
        <location evidence="1">Cell membrane</location>
        <topology evidence="1">Multi-pass membrane protein</topology>
    </subcellularLocation>
</comment>
<dbReference type="InterPro" id="IPR001463">
    <property type="entry name" value="Na/Ala_symport"/>
</dbReference>
<sequence>MNEVLHRIIIGINATLWNQLLIYLLVGAGTLFTLRTGCVQVRGMRAALGLMLRPGSQPGISPYQAFAIGVASRVGTGNIIGVAVALTLGGPGAIFWMWVVAILSMSSAFAEATLAQIFKIRAGPHGFRGGPGYYIHLGLGSRPFGLLFSVALIVAFGFVFNAVQAKSMAETLHTAFGWSPLLVGVGLAAVVGAVIFGGIGRVAPVAARLVPFNALLYLGLAGYVMCAHAAALPGVLRMIVDHAFGLGQAAGGLAGVAVQSALLNGIKRGLFSNEAGMGSAPNAAATASARHPAEQGLLQMLGVVFDTLVVCTATASLILLSGLYEPGAGMQGAALVHAAMNVHIGPWGSALFALTVTLFAFSAIIGNYAYAESNIQFICGRPIVLHLFRVGLLGMVIFGSVASLPLVWDLADSSAGIMAIINLVAILLLSRHACGAWRDYRRQRGCGVRAPVFDRHTLPGLSARLPKDVW</sequence>
<organism evidence="9 10">
    <name type="scientific">Robbsia betulipollinis</name>
    <dbReference type="NCBI Taxonomy" id="2981849"/>
    <lineage>
        <taxon>Bacteria</taxon>
        <taxon>Pseudomonadati</taxon>
        <taxon>Pseudomonadota</taxon>
        <taxon>Betaproteobacteria</taxon>
        <taxon>Burkholderiales</taxon>
        <taxon>Burkholderiaceae</taxon>
        <taxon>Robbsia</taxon>
    </lineage>
</organism>
<keyword evidence="7 8" id="KW-0472">Membrane</keyword>
<keyword evidence="6 8" id="KW-1133">Transmembrane helix</keyword>
<gene>
    <name evidence="9" type="ORF">OVY01_12910</name>
</gene>
<evidence type="ECO:0000313" key="10">
    <source>
        <dbReference type="Proteomes" id="UP001082899"/>
    </source>
</evidence>
<keyword evidence="3 8" id="KW-0813">Transport</keyword>
<comment type="similarity">
    <text evidence="2 8">Belongs to the alanine or glycine:cation symporter (AGCS) (TC 2.A.25) family.</text>
</comment>
<feature type="transmembrane region" description="Helical" evidence="8">
    <location>
        <begin position="20"/>
        <end position="44"/>
    </location>
</feature>
<feature type="transmembrane region" description="Helical" evidence="8">
    <location>
        <begin position="175"/>
        <end position="197"/>
    </location>
</feature>
<evidence type="ECO:0000256" key="2">
    <source>
        <dbReference type="ARBA" id="ARBA00009261"/>
    </source>
</evidence>
<keyword evidence="8" id="KW-0997">Cell inner membrane</keyword>
<evidence type="ECO:0000256" key="4">
    <source>
        <dbReference type="ARBA" id="ARBA00022475"/>
    </source>
</evidence>
<dbReference type="NCBIfam" id="TIGR00835">
    <property type="entry name" value="agcS"/>
    <property type="match status" value="1"/>
</dbReference>
<accession>A0ABT3ZNJ1</accession>
<feature type="transmembrane region" description="Helical" evidence="8">
    <location>
        <begin position="144"/>
        <end position="163"/>
    </location>
</feature>
<feature type="transmembrane region" description="Helical" evidence="8">
    <location>
        <begin position="300"/>
        <end position="324"/>
    </location>
</feature>
<dbReference type="RefSeq" id="WP_267847996.1">
    <property type="nucleotide sequence ID" value="NZ_JAPMXC010000002.1"/>
</dbReference>
<keyword evidence="4" id="KW-1003">Cell membrane</keyword>
<dbReference type="Pfam" id="PF01235">
    <property type="entry name" value="Na_Ala_symp"/>
    <property type="match status" value="1"/>
</dbReference>
<evidence type="ECO:0000256" key="1">
    <source>
        <dbReference type="ARBA" id="ARBA00004651"/>
    </source>
</evidence>
<dbReference type="PANTHER" id="PTHR30330:SF1">
    <property type="entry name" value="AMINO-ACID CARRIER PROTEIN ALST"/>
    <property type="match status" value="1"/>
</dbReference>
<proteinExistence type="inferred from homology"/>
<feature type="transmembrane region" description="Helical" evidence="8">
    <location>
        <begin position="344"/>
        <end position="371"/>
    </location>
</feature>
<name>A0ABT3ZNJ1_9BURK</name>